<feature type="non-terminal residue" evidence="8">
    <location>
        <position position="1"/>
    </location>
</feature>
<dbReference type="SUPFAM" id="SSF56112">
    <property type="entry name" value="Protein kinase-like (PK-like)"/>
    <property type="match status" value="1"/>
</dbReference>
<evidence type="ECO:0000256" key="6">
    <source>
        <dbReference type="ARBA" id="ARBA00022840"/>
    </source>
</evidence>
<evidence type="ECO:0000256" key="5">
    <source>
        <dbReference type="ARBA" id="ARBA00022777"/>
    </source>
</evidence>
<evidence type="ECO:0000256" key="2">
    <source>
        <dbReference type="ARBA" id="ARBA00022527"/>
    </source>
</evidence>
<gene>
    <name evidence="8" type="ORF">M407DRAFT_73925</name>
</gene>
<dbReference type="PROSITE" id="PS50011">
    <property type="entry name" value="PROTEIN_KINASE_DOM"/>
    <property type="match status" value="1"/>
</dbReference>
<evidence type="ECO:0000256" key="4">
    <source>
        <dbReference type="ARBA" id="ARBA00022741"/>
    </source>
</evidence>
<dbReference type="AlphaFoldDB" id="A0A0C3KZU9"/>
<feature type="domain" description="Protein kinase" evidence="7">
    <location>
        <begin position="1"/>
        <end position="158"/>
    </location>
</feature>
<reference evidence="9" key="2">
    <citation type="submission" date="2015-01" db="EMBL/GenBank/DDBJ databases">
        <title>Evolutionary Origins and Diversification of the Mycorrhizal Mutualists.</title>
        <authorList>
            <consortium name="DOE Joint Genome Institute"/>
            <consortium name="Mycorrhizal Genomics Consortium"/>
            <person name="Kohler A."/>
            <person name="Kuo A."/>
            <person name="Nagy L.G."/>
            <person name="Floudas D."/>
            <person name="Copeland A."/>
            <person name="Barry K.W."/>
            <person name="Cichocki N."/>
            <person name="Veneault-Fourrey C."/>
            <person name="LaButti K."/>
            <person name="Lindquist E.A."/>
            <person name="Lipzen A."/>
            <person name="Lundell T."/>
            <person name="Morin E."/>
            <person name="Murat C."/>
            <person name="Riley R."/>
            <person name="Ohm R."/>
            <person name="Sun H."/>
            <person name="Tunlid A."/>
            <person name="Henrissat B."/>
            <person name="Grigoriev I.V."/>
            <person name="Hibbett D.S."/>
            <person name="Martin F."/>
        </authorList>
    </citation>
    <scope>NUCLEOTIDE SEQUENCE [LARGE SCALE GENOMIC DNA]</scope>
    <source>
        <strain evidence="9">MUT 4182</strain>
    </source>
</reference>
<dbReference type="InterPro" id="IPR011009">
    <property type="entry name" value="Kinase-like_dom_sf"/>
</dbReference>
<accession>A0A0C3KZU9</accession>
<keyword evidence="4" id="KW-0547">Nucleotide-binding</keyword>
<dbReference type="GO" id="GO:0005634">
    <property type="term" value="C:nucleus"/>
    <property type="evidence" value="ECO:0007669"/>
    <property type="project" value="TreeGrafter"/>
</dbReference>
<evidence type="ECO:0000259" key="7">
    <source>
        <dbReference type="PROSITE" id="PS50011"/>
    </source>
</evidence>
<keyword evidence="5" id="KW-0418">Kinase</keyword>
<dbReference type="GO" id="GO:0005737">
    <property type="term" value="C:cytoplasm"/>
    <property type="evidence" value="ECO:0007669"/>
    <property type="project" value="TreeGrafter"/>
</dbReference>
<organism evidence="8 9">
    <name type="scientific">Tulasnella calospora MUT 4182</name>
    <dbReference type="NCBI Taxonomy" id="1051891"/>
    <lineage>
        <taxon>Eukaryota</taxon>
        <taxon>Fungi</taxon>
        <taxon>Dikarya</taxon>
        <taxon>Basidiomycota</taxon>
        <taxon>Agaricomycotina</taxon>
        <taxon>Agaricomycetes</taxon>
        <taxon>Cantharellales</taxon>
        <taxon>Tulasnellaceae</taxon>
        <taxon>Tulasnella</taxon>
    </lineage>
</organism>
<evidence type="ECO:0000313" key="8">
    <source>
        <dbReference type="EMBL" id="KIO26913.1"/>
    </source>
</evidence>
<proteinExistence type="inferred from homology"/>
<keyword evidence="9" id="KW-1185">Reference proteome</keyword>
<dbReference type="Gene3D" id="1.10.510.10">
    <property type="entry name" value="Transferase(Phosphotransferase) domain 1"/>
    <property type="match status" value="1"/>
</dbReference>
<dbReference type="GO" id="GO:0030036">
    <property type="term" value="P:actin cytoskeleton organization"/>
    <property type="evidence" value="ECO:0007669"/>
    <property type="project" value="TreeGrafter"/>
</dbReference>
<dbReference type="InterPro" id="IPR000719">
    <property type="entry name" value="Prot_kinase_dom"/>
</dbReference>
<evidence type="ECO:0000313" key="9">
    <source>
        <dbReference type="Proteomes" id="UP000054248"/>
    </source>
</evidence>
<dbReference type="SMART" id="SM00219">
    <property type="entry name" value="TyrKc"/>
    <property type="match status" value="1"/>
</dbReference>
<dbReference type="PANTHER" id="PTHR46485">
    <property type="entry name" value="LIM DOMAIN KINASE 1"/>
    <property type="match status" value="1"/>
</dbReference>
<dbReference type="PANTHER" id="PTHR46485:SF5">
    <property type="entry name" value="CENTER DIVIDER, ISOFORM A"/>
    <property type="match status" value="1"/>
</dbReference>
<dbReference type="InterPro" id="IPR001245">
    <property type="entry name" value="Ser-Thr/Tyr_kinase_cat_dom"/>
</dbReference>
<comment type="similarity">
    <text evidence="1">Belongs to the protein kinase superfamily. TKL Ser/Thr protein kinase family.</text>
</comment>
<keyword evidence="2" id="KW-0723">Serine/threonine-protein kinase</keyword>
<dbReference type="GO" id="GO:0004713">
    <property type="term" value="F:protein tyrosine kinase activity"/>
    <property type="evidence" value="ECO:0007669"/>
    <property type="project" value="InterPro"/>
</dbReference>
<reference evidence="8 9" key="1">
    <citation type="submission" date="2014-04" db="EMBL/GenBank/DDBJ databases">
        <authorList>
            <consortium name="DOE Joint Genome Institute"/>
            <person name="Kuo A."/>
            <person name="Girlanda M."/>
            <person name="Perotto S."/>
            <person name="Kohler A."/>
            <person name="Nagy L.G."/>
            <person name="Floudas D."/>
            <person name="Copeland A."/>
            <person name="Barry K.W."/>
            <person name="Cichocki N."/>
            <person name="Veneault-Fourrey C."/>
            <person name="LaButti K."/>
            <person name="Lindquist E.A."/>
            <person name="Lipzen A."/>
            <person name="Lundell T."/>
            <person name="Morin E."/>
            <person name="Murat C."/>
            <person name="Sun H."/>
            <person name="Tunlid A."/>
            <person name="Henrissat B."/>
            <person name="Grigoriev I.V."/>
            <person name="Hibbett D.S."/>
            <person name="Martin F."/>
            <person name="Nordberg H.P."/>
            <person name="Cantor M.N."/>
            <person name="Hua S.X."/>
        </authorList>
    </citation>
    <scope>NUCLEOTIDE SEQUENCE [LARGE SCALE GENOMIC DNA]</scope>
    <source>
        <strain evidence="8 9">MUT 4182</strain>
    </source>
</reference>
<keyword evidence="3" id="KW-0808">Transferase</keyword>
<protein>
    <recommendedName>
        <fullName evidence="7">Protein kinase domain-containing protein</fullName>
    </recommendedName>
</protein>
<dbReference type="GO" id="GO:0004674">
    <property type="term" value="F:protein serine/threonine kinase activity"/>
    <property type="evidence" value="ECO:0007669"/>
    <property type="project" value="UniProtKB-KW"/>
</dbReference>
<name>A0A0C3KZU9_9AGAM</name>
<dbReference type="HOGENOM" id="CLU_000288_7_18_1"/>
<dbReference type="GO" id="GO:0005524">
    <property type="term" value="F:ATP binding"/>
    <property type="evidence" value="ECO:0007669"/>
    <property type="project" value="UniProtKB-KW"/>
</dbReference>
<dbReference type="Proteomes" id="UP000054248">
    <property type="component" value="Unassembled WGS sequence"/>
</dbReference>
<dbReference type="Pfam" id="PF07714">
    <property type="entry name" value="PK_Tyr_Ser-Thr"/>
    <property type="match status" value="1"/>
</dbReference>
<dbReference type="OrthoDB" id="3199122at2759"/>
<evidence type="ECO:0000256" key="3">
    <source>
        <dbReference type="ARBA" id="ARBA00022679"/>
    </source>
</evidence>
<evidence type="ECO:0000256" key="1">
    <source>
        <dbReference type="ARBA" id="ARBA00005843"/>
    </source>
</evidence>
<dbReference type="InterPro" id="IPR020635">
    <property type="entry name" value="Tyr_kinase_cat_dom"/>
</dbReference>
<dbReference type="InterPro" id="IPR050940">
    <property type="entry name" value="Actin_reg-Ser/Thr_kinase"/>
</dbReference>
<dbReference type="STRING" id="1051891.A0A0C3KZU9"/>
<keyword evidence="6" id="KW-0067">ATP-binding</keyword>
<dbReference type="EMBL" id="KN823017">
    <property type="protein sequence ID" value="KIO26913.1"/>
    <property type="molecule type" value="Genomic_DNA"/>
</dbReference>
<sequence length="158" mass="17854">FRRQVDIWRTLKHPNVLKFHGWCKLDGNVYLVTPWLQAGNVKHFCRAHNLSNVQTLALIRDIVLGLRYIHSKDVVHAALSTKSVLIQPDGTAVIGDFSRAKIVPPENVSSHIADMSDKVTFMRYQAPEELHKPQPMSPEGDIFAWSMASLEIISRGQS</sequence>